<evidence type="ECO:0000256" key="6">
    <source>
        <dbReference type="ARBA" id="ARBA00023098"/>
    </source>
</evidence>
<keyword evidence="12" id="KW-1185">Reference proteome</keyword>
<proteinExistence type="inferred from homology"/>
<keyword evidence="5 10" id="KW-1133">Transmembrane helix</keyword>
<feature type="transmembrane region" description="Helical" evidence="10">
    <location>
        <begin position="6"/>
        <end position="27"/>
    </location>
</feature>
<dbReference type="PANTHER" id="PTHR30309:SF0">
    <property type="entry name" value="GLYCEROL-3-PHOSPHATE ACYLTRANSFERASE-RELATED"/>
    <property type="match status" value="1"/>
</dbReference>
<accession>A0A7W6BLR3</accession>
<dbReference type="SMART" id="SM01207">
    <property type="entry name" value="G3P_acyltransf"/>
    <property type="match status" value="1"/>
</dbReference>
<comment type="caution">
    <text evidence="11">The sequence shown here is derived from an EMBL/GenBank/DDBJ whole genome shotgun (WGS) entry which is preliminary data.</text>
</comment>
<keyword evidence="8 10" id="KW-0594">Phospholipid biosynthesis</keyword>
<evidence type="ECO:0000256" key="5">
    <source>
        <dbReference type="ARBA" id="ARBA00022989"/>
    </source>
</evidence>
<evidence type="ECO:0000256" key="2">
    <source>
        <dbReference type="ARBA" id="ARBA00022516"/>
    </source>
</evidence>
<evidence type="ECO:0000256" key="10">
    <source>
        <dbReference type="HAMAP-Rule" id="MF_01043"/>
    </source>
</evidence>
<dbReference type="NCBIfam" id="TIGR00023">
    <property type="entry name" value="glycerol-3-phosphate 1-O-acyltransferase PlsY"/>
    <property type="match status" value="1"/>
</dbReference>
<sequence>MSFWHTPVFVMALGYLLGSIPFGVLLTRIGGAGDLRRIGSGNIGATNVLRTGRKGLAAATLLLDLGKGAAAVLLGAHLLGADALANGGAMAGVMAFIGHCYPVWLRFAGGKGVATMMGVCLALAWQIGLIFAIVWVGMIALTRISSAGGICAGLAGPIACIGLGRLDLFAPVASMALILLWRHRANIGRLLRGEEPCIGGAKA</sequence>
<evidence type="ECO:0000313" key="12">
    <source>
        <dbReference type="Proteomes" id="UP000571950"/>
    </source>
</evidence>
<dbReference type="UniPathway" id="UPA00085"/>
<dbReference type="RefSeq" id="WP_246343824.1">
    <property type="nucleotide sequence ID" value="NZ_BSPS01000130.1"/>
</dbReference>
<keyword evidence="1 10" id="KW-1003">Cell membrane</keyword>
<dbReference type="HAMAP" id="MF_01043">
    <property type="entry name" value="PlsY"/>
    <property type="match status" value="1"/>
</dbReference>
<feature type="transmembrane region" description="Helical" evidence="10">
    <location>
        <begin position="84"/>
        <end position="104"/>
    </location>
</feature>
<evidence type="ECO:0000256" key="1">
    <source>
        <dbReference type="ARBA" id="ARBA00022475"/>
    </source>
</evidence>
<reference evidence="11 12" key="1">
    <citation type="submission" date="2020-08" db="EMBL/GenBank/DDBJ databases">
        <title>Genomic Encyclopedia of Type Strains, Phase IV (KMG-IV): sequencing the most valuable type-strain genomes for metagenomic binning, comparative biology and taxonomic classification.</title>
        <authorList>
            <person name="Goeker M."/>
        </authorList>
    </citation>
    <scope>NUCLEOTIDE SEQUENCE [LARGE SCALE GENOMIC DNA]</scope>
    <source>
        <strain evidence="11 12">DSM 26189</strain>
    </source>
</reference>
<keyword evidence="4 10" id="KW-0812">Transmembrane</keyword>
<dbReference type="Pfam" id="PF02660">
    <property type="entry name" value="G3P_acyltransf"/>
    <property type="match status" value="1"/>
</dbReference>
<keyword evidence="9 10" id="KW-1208">Phospholipid metabolism</keyword>
<organism evidence="11 12">
    <name type="scientific">Sphingobium jiangsuense</name>
    <dbReference type="NCBI Taxonomy" id="870476"/>
    <lineage>
        <taxon>Bacteria</taxon>
        <taxon>Pseudomonadati</taxon>
        <taxon>Pseudomonadota</taxon>
        <taxon>Alphaproteobacteria</taxon>
        <taxon>Sphingomonadales</taxon>
        <taxon>Sphingomonadaceae</taxon>
        <taxon>Sphingobium</taxon>
    </lineage>
</organism>
<evidence type="ECO:0000256" key="8">
    <source>
        <dbReference type="ARBA" id="ARBA00023209"/>
    </source>
</evidence>
<dbReference type="AlphaFoldDB" id="A0A7W6BLR3"/>
<dbReference type="GO" id="GO:0043772">
    <property type="term" value="F:acyl-phosphate glycerol-3-phosphate acyltransferase activity"/>
    <property type="evidence" value="ECO:0007669"/>
    <property type="project" value="UniProtKB-UniRule"/>
</dbReference>
<keyword evidence="2 10" id="KW-0444">Lipid biosynthesis</keyword>
<dbReference type="PANTHER" id="PTHR30309">
    <property type="entry name" value="INNER MEMBRANE PROTEIN YGIH"/>
    <property type="match status" value="1"/>
</dbReference>
<feature type="transmembrane region" description="Helical" evidence="10">
    <location>
        <begin position="116"/>
        <end position="142"/>
    </location>
</feature>
<comment type="catalytic activity">
    <reaction evidence="10">
        <text>an acyl phosphate + sn-glycerol 3-phosphate = a 1-acyl-sn-glycero-3-phosphate + phosphate</text>
        <dbReference type="Rhea" id="RHEA:34075"/>
        <dbReference type="ChEBI" id="CHEBI:43474"/>
        <dbReference type="ChEBI" id="CHEBI:57597"/>
        <dbReference type="ChEBI" id="CHEBI:57970"/>
        <dbReference type="ChEBI" id="CHEBI:59918"/>
        <dbReference type="EC" id="2.3.1.275"/>
    </reaction>
</comment>
<keyword evidence="6 10" id="KW-0443">Lipid metabolism</keyword>
<dbReference type="EMBL" id="JACIDT010000012">
    <property type="protein sequence ID" value="MBB3927437.1"/>
    <property type="molecule type" value="Genomic_DNA"/>
</dbReference>
<feature type="transmembrane region" description="Helical" evidence="10">
    <location>
        <begin position="154"/>
        <end position="181"/>
    </location>
</feature>
<keyword evidence="7 10" id="KW-0472">Membrane</keyword>
<dbReference type="InterPro" id="IPR003811">
    <property type="entry name" value="G3P_acylTferase_PlsY"/>
</dbReference>
<comment type="function">
    <text evidence="10">Catalyzes the transfer of an acyl group from acyl-phosphate (acyl-PO(4)) to glycerol-3-phosphate (G3P) to form lysophosphatidic acid (LPA). This enzyme utilizes acyl-phosphate as fatty acyl donor, but not acyl-CoA or acyl-ACP.</text>
</comment>
<comment type="pathway">
    <text evidence="10">Lipid metabolism; phospholipid metabolism.</text>
</comment>
<comment type="subcellular location">
    <subcellularLocation>
        <location evidence="10">Cell membrane</location>
        <topology evidence="10">Multi-pass membrane protein</topology>
    </subcellularLocation>
</comment>
<evidence type="ECO:0000313" key="11">
    <source>
        <dbReference type="EMBL" id="MBB3927437.1"/>
    </source>
</evidence>
<evidence type="ECO:0000256" key="4">
    <source>
        <dbReference type="ARBA" id="ARBA00022692"/>
    </source>
</evidence>
<gene>
    <name evidence="10" type="primary">plsY</name>
    <name evidence="11" type="ORF">GGR43_003168</name>
</gene>
<comment type="similarity">
    <text evidence="10">Belongs to the PlsY family.</text>
</comment>
<dbReference type="EC" id="2.3.1.275" evidence="10"/>
<comment type="subunit">
    <text evidence="10">Probably interacts with PlsX.</text>
</comment>
<evidence type="ECO:0000256" key="7">
    <source>
        <dbReference type="ARBA" id="ARBA00023136"/>
    </source>
</evidence>
<evidence type="ECO:0000256" key="9">
    <source>
        <dbReference type="ARBA" id="ARBA00023264"/>
    </source>
</evidence>
<dbReference type="GO" id="GO:0008654">
    <property type="term" value="P:phospholipid biosynthetic process"/>
    <property type="evidence" value="ECO:0007669"/>
    <property type="project" value="UniProtKB-UniRule"/>
</dbReference>
<dbReference type="Proteomes" id="UP000571950">
    <property type="component" value="Unassembled WGS sequence"/>
</dbReference>
<evidence type="ECO:0000256" key="3">
    <source>
        <dbReference type="ARBA" id="ARBA00022679"/>
    </source>
</evidence>
<keyword evidence="3 10" id="KW-0808">Transferase</keyword>
<dbReference type="GO" id="GO:0005886">
    <property type="term" value="C:plasma membrane"/>
    <property type="evidence" value="ECO:0007669"/>
    <property type="project" value="UniProtKB-SubCell"/>
</dbReference>
<feature type="transmembrane region" description="Helical" evidence="10">
    <location>
        <begin position="56"/>
        <end position="78"/>
    </location>
</feature>
<keyword evidence="11" id="KW-0012">Acyltransferase</keyword>
<name>A0A7W6BLR3_9SPHN</name>
<protein>
    <recommendedName>
        <fullName evidence="10">Glycerol-3-phosphate acyltransferase</fullName>
    </recommendedName>
    <alternativeName>
        <fullName evidence="10">Acyl-PO4 G3P acyltransferase</fullName>
    </alternativeName>
    <alternativeName>
        <fullName evidence="10">Acyl-phosphate--glycerol-3-phosphate acyltransferase</fullName>
    </alternativeName>
    <alternativeName>
        <fullName evidence="10">G3P acyltransferase</fullName>
        <shortName evidence="10">GPAT</shortName>
        <ecNumber evidence="10">2.3.1.275</ecNumber>
    </alternativeName>
    <alternativeName>
        <fullName evidence="10">Lysophosphatidic acid synthase</fullName>
        <shortName evidence="10">LPA synthase</shortName>
    </alternativeName>
</protein>